<feature type="region of interest" description="Disordered" evidence="1">
    <location>
        <begin position="1"/>
        <end position="45"/>
    </location>
</feature>
<evidence type="ECO:0000313" key="3">
    <source>
        <dbReference type="Proteomes" id="UP000008311"/>
    </source>
</evidence>
<evidence type="ECO:0000256" key="1">
    <source>
        <dbReference type="SAM" id="MobiDB-lite"/>
    </source>
</evidence>
<dbReference type="EMBL" id="EQ980928">
    <property type="protein sequence ID" value="EEF24928.1"/>
    <property type="molecule type" value="Genomic_DNA"/>
</dbReference>
<accession>B9TGT6</accession>
<proteinExistence type="predicted"/>
<gene>
    <name evidence="2" type="ORF">RCOM_1916410</name>
</gene>
<dbReference type="InParanoid" id="B9TGT6"/>
<reference evidence="3" key="1">
    <citation type="journal article" date="2010" name="Nat. Biotechnol.">
        <title>Draft genome sequence of the oilseed species Ricinus communis.</title>
        <authorList>
            <person name="Chan A.P."/>
            <person name="Crabtree J."/>
            <person name="Zhao Q."/>
            <person name="Lorenzi H."/>
            <person name="Orvis J."/>
            <person name="Puiu D."/>
            <person name="Melake-Berhan A."/>
            <person name="Jones K.M."/>
            <person name="Redman J."/>
            <person name="Chen G."/>
            <person name="Cahoon E.B."/>
            <person name="Gedil M."/>
            <person name="Stanke M."/>
            <person name="Haas B.J."/>
            <person name="Wortman J.R."/>
            <person name="Fraser-Liggett C.M."/>
            <person name="Ravel J."/>
            <person name="Rabinowicz P.D."/>
        </authorList>
    </citation>
    <scope>NUCLEOTIDE SEQUENCE [LARGE SCALE GENOMIC DNA]</scope>
    <source>
        <strain evidence="3">cv. Hale</strain>
    </source>
</reference>
<dbReference type="Proteomes" id="UP000008311">
    <property type="component" value="Unassembled WGS sequence"/>
</dbReference>
<name>B9TGT6_RICCO</name>
<protein>
    <submittedName>
        <fullName evidence="2">Uncharacterized protein</fullName>
    </submittedName>
</protein>
<evidence type="ECO:0000313" key="2">
    <source>
        <dbReference type="EMBL" id="EEF24928.1"/>
    </source>
</evidence>
<dbReference type="AlphaFoldDB" id="B9TGT6"/>
<sequence length="86" mass="9499">MQAEGVSSRDHLPKDPAASGTMARRRRSMRAGGQRLATPQTPTLDKARGLVAMPFVLARRNTALLPSFSRSFFDVRPPLKARRPGR</sequence>
<organism evidence="2 3">
    <name type="scientific">Ricinus communis</name>
    <name type="common">Castor bean</name>
    <dbReference type="NCBI Taxonomy" id="3988"/>
    <lineage>
        <taxon>Eukaryota</taxon>
        <taxon>Viridiplantae</taxon>
        <taxon>Streptophyta</taxon>
        <taxon>Embryophyta</taxon>
        <taxon>Tracheophyta</taxon>
        <taxon>Spermatophyta</taxon>
        <taxon>Magnoliopsida</taxon>
        <taxon>eudicotyledons</taxon>
        <taxon>Gunneridae</taxon>
        <taxon>Pentapetalae</taxon>
        <taxon>rosids</taxon>
        <taxon>fabids</taxon>
        <taxon>Malpighiales</taxon>
        <taxon>Euphorbiaceae</taxon>
        <taxon>Acalyphoideae</taxon>
        <taxon>Acalypheae</taxon>
        <taxon>Ricinus</taxon>
    </lineage>
</organism>
<keyword evidence="3" id="KW-1185">Reference proteome</keyword>